<accession>A0A1Y6KYA9</accession>
<dbReference type="Proteomes" id="UP000196485">
    <property type="component" value="Unassembled WGS sequence"/>
</dbReference>
<keyword evidence="3" id="KW-1185">Reference proteome</keyword>
<evidence type="ECO:0000313" key="2">
    <source>
        <dbReference type="EMBL" id="SMY17160.1"/>
    </source>
</evidence>
<dbReference type="RefSeq" id="WP_235011187.1">
    <property type="nucleotide sequence ID" value="NZ_FYAH01000004.1"/>
</dbReference>
<reference evidence="3" key="1">
    <citation type="submission" date="2017-06" db="EMBL/GenBank/DDBJ databases">
        <authorList>
            <person name="Rodrigo-Torres L."/>
            <person name="Arahal R. D."/>
            <person name="Lucena T."/>
        </authorList>
    </citation>
    <scope>NUCLEOTIDE SEQUENCE [LARGE SCALE GENOMIC DNA]</scope>
    <source>
        <strain evidence="3">type strain: CECT 9192</strain>
    </source>
</reference>
<dbReference type="AlphaFoldDB" id="A0A1Y6KYA9"/>
<gene>
    <name evidence="2" type="ORF">PAQU9191_02438</name>
</gene>
<keyword evidence="1" id="KW-0732">Signal</keyword>
<evidence type="ECO:0000313" key="3">
    <source>
        <dbReference type="Proteomes" id="UP000196485"/>
    </source>
</evidence>
<sequence length="107" mass="11451">MVKYLVTGVGLSGLLFAVNIHAQQDPTAPLGWQKKTSSVTVSAPSLPQLQSVICDSQACRATLSGKSVTVGSVIRGYTVSRVSDSSVVLTRNQKQWQLSLFSTNIKQ</sequence>
<evidence type="ECO:0008006" key="4">
    <source>
        <dbReference type="Google" id="ProtNLM"/>
    </source>
</evidence>
<feature type="chain" id="PRO_5012215818" description="MSHA biogenesis protein MshK" evidence="1">
    <location>
        <begin position="23"/>
        <end position="107"/>
    </location>
</feature>
<dbReference type="EMBL" id="FYAH01000004">
    <property type="protein sequence ID" value="SMY17160.1"/>
    <property type="molecule type" value="Genomic_DNA"/>
</dbReference>
<feature type="signal peptide" evidence="1">
    <location>
        <begin position="1"/>
        <end position="22"/>
    </location>
</feature>
<protein>
    <recommendedName>
        <fullName evidence="4">MSHA biogenesis protein MshK</fullName>
    </recommendedName>
</protein>
<organism evidence="2 3">
    <name type="scientific">Photobacterium aquimaris</name>
    <dbReference type="NCBI Taxonomy" id="512643"/>
    <lineage>
        <taxon>Bacteria</taxon>
        <taxon>Pseudomonadati</taxon>
        <taxon>Pseudomonadota</taxon>
        <taxon>Gammaproteobacteria</taxon>
        <taxon>Vibrionales</taxon>
        <taxon>Vibrionaceae</taxon>
        <taxon>Photobacterium</taxon>
    </lineage>
</organism>
<name>A0A1Y6KYA9_9GAMM</name>
<evidence type="ECO:0000256" key="1">
    <source>
        <dbReference type="SAM" id="SignalP"/>
    </source>
</evidence>
<proteinExistence type="predicted"/>